<evidence type="ECO:0000256" key="1">
    <source>
        <dbReference type="ARBA" id="ARBA00004651"/>
    </source>
</evidence>
<dbReference type="CDD" id="cd14266">
    <property type="entry name" value="UDPK_IM_PAP2_like"/>
    <property type="match status" value="1"/>
</dbReference>
<feature type="transmembrane region" description="Helical" evidence="19">
    <location>
        <begin position="132"/>
        <end position="149"/>
    </location>
</feature>
<keyword evidence="11" id="KW-0443">Lipid metabolism</keyword>
<keyword evidence="8 21" id="KW-0418">Kinase</keyword>
<evidence type="ECO:0000256" key="17">
    <source>
        <dbReference type="PIRSR" id="PIRSR600829-3"/>
    </source>
</evidence>
<reference evidence="21 22" key="1">
    <citation type="submission" date="2018-04" db="EMBL/GenBank/DDBJ databases">
        <title>Genomic Encyclopedia of Type Strains, Phase IV (KMG-IV): sequencing the most valuable type-strain genomes for metagenomic binning, comparative biology and taxonomic classification.</title>
        <authorList>
            <person name="Goeker M."/>
        </authorList>
    </citation>
    <scope>NUCLEOTIDE SEQUENCE [LARGE SCALE GENOMIC DNA]</scope>
    <source>
        <strain evidence="21 22">DSM 20705</strain>
    </source>
</reference>
<feature type="active site" description="Proton acceptor" evidence="15">
    <location>
        <position position="65"/>
    </location>
</feature>
<gene>
    <name evidence="21" type="ORF">C7381_10758</name>
</gene>
<evidence type="ECO:0000256" key="19">
    <source>
        <dbReference type="SAM" id="Phobius"/>
    </source>
</evidence>
<keyword evidence="4" id="KW-0444">Lipid biosynthesis</keyword>
<name>A0A2U1E2K6_9FIRM</name>
<feature type="binding site" evidence="17">
    <location>
        <begin position="90"/>
        <end position="91"/>
    </location>
    <ligand>
        <name>ATP</name>
        <dbReference type="ChEBI" id="CHEBI:30616"/>
    </ligand>
</feature>
<feature type="binding site" evidence="17">
    <location>
        <begin position="81"/>
        <end position="83"/>
    </location>
    <ligand>
        <name>ATP</name>
        <dbReference type="ChEBI" id="CHEBI:30616"/>
    </ligand>
</feature>
<feature type="transmembrane region" description="Helical" evidence="19">
    <location>
        <begin position="215"/>
        <end position="233"/>
    </location>
</feature>
<organism evidence="21 22">
    <name type="scientific">Ezakiella coagulans</name>
    <dbReference type="NCBI Taxonomy" id="46507"/>
    <lineage>
        <taxon>Bacteria</taxon>
        <taxon>Bacillati</taxon>
        <taxon>Bacillota</taxon>
        <taxon>Tissierellia</taxon>
        <taxon>Ezakiella</taxon>
    </lineage>
</organism>
<dbReference type="PROSITE" id="PS01069">
    <property type="entry name" value="DAGK_PROKAR"/>
    <property type="match status" value="1"/>
</dbReference>
<evidence type="ECO:0000256" key="14">
    <source>
        <dbReference type="ARBA" id="ARBA00023264"/>
    </source>
</evidence>
<keyword evidence="18" id="KW-0460">Magnesium</keyword>
<evidence type="ECO:0000256" key="13">
    <source>
        <dbReference type="ARBA" id="ARBA00023209"/>
    </source>
</evidence>
<evidence type="ECO:0000256" key="4">
    <source>
        <dbReference type="ARBA" id="ARBA00022516"/>
    </source>
</evidence>
<keyword evidence="13" id="KW-0594">Phospholipid biosynthesis</keyword>
<comment type="cofactor">
    <cofactor evidence="18">
        <name>Mg(2+)</name>
        <dbReference type="ChEBI" id="CHEBI:18420"/>
    </cofactor>
    <text evidence="18">Mn(2+), Zn(2+), Cd(2+) and Co(2+) support activity to lesser extents.</text>
</comment>
<evidence type="ECO:0000256" key="18">
    <source>
        <dbReference type="PIRSR" id="PIRSR600829-4"/>
    </source>
</evidence>
<dbReference type="GO" id="GO:0005886">
    <property type="term" value="C:plasma membrane"/>
    <property type="evidence" value="ECO:0007669"/>
    <property type="project" value="UniProtKB-SubCell"/>
</dbReference>
<feature type="binding site" evidence="16">
    <location>
        <position position="65"/>
    </location>
    <ligand>
        <name>substrate</name>
    </ligand>
</feature>
<dbReference type="SUPFAM" id="SSF48317">
    <property type="entry name" value="Acid phosphatase/Vanadium-dependent haloperoxidase"/>
    <property type="match status" value="1"/>
</dbReference>
<feature type="binding site" evidence="18">
    <location>
        <position position="24"/>
    </location>
    <ligand>
        <name>a divalent metal cation</name>
        <dbReference type="ChEBI" id="CHEBI:60240"/>
    </ligand>
</feature>
<comment type="caution">
    <text evidence="21">The sequence shown here is derived from an EMBL/GenBank/DDBJ whole genome shotgun (WGS) entry which is preliminary data.</text>
</comment>
<dbReference type="PANTHER" id="PTHR34299:SF1">
    <property type="entry name" value="DIACYLGLYCEROL KINASE"/>
    <property type="match status" value="1"/>
</dbReference>
<dbReference type="GO" id="GO:0008654">
    <property type="term" value="P:phospholipid biosynthetic process"/>
    <property type="evidence" value="ECO:0007669"/>
    <property type="project" value="UniProtKB-KW"/>
</dbReference>
<evidence type="ECO:0000256" key="15">
    <source>
        <dbReference type="PIRSR" id="PIRSR600829-1"/>
    </source>
</evidence>
<dbReference type="InterPro" id="IPR036938">
    <property type="entry name" value="PAP2/HPO_sf"/>
</dbReference>
<evidence type="ECO:0000256" key="16">
    <source>
        <dbReference type="PIRSR" id="PIRSR600829-2"/>
    </source>
</evidence>
<dbReference type="EMBL" id="QEKV01000007">
    <property type="protein sequence ID" value="PVY94062.1"/>
    <property type="molecule type" value="Genomic_DNA"/>
</dbReference>
<evidence type="ECO:0000256" key="10">
    <source>
        <dbReference type="ARBA" id="ARBA00022989"/>
    </source>
</evidence>
<dbReference type="PANTHER" id="PTHR34299">
    <property type="entry name" value="DIACYLGLYCEROL KINASE"/>
    <property type="match status" value="1"/>
</dbReference>
<evidence type="ECO:0000313" key="22">
    <source>
        <dbReference type="Proteomes" id="UP000245793"/>
    </source>
</evidence>
<dbReference type="InterPro" id="IPR000829">
    <property type="entry name" value="DAGK"/>
</dbReference>
<feature type="binding site" evidence="17">
    <location>
        <position position="24"/>
    </location>
    <ligand>
        <name>ATP</name>
        <dbReference type="ChEBI" id="CHEBI:30616"/>
    </ligand>
</feature>
<protein>
    <submittedName>
        <fullName evidence="21">Diacylglycerol kinase (ATP)</fullName>
    </submittedName>
</protein>
<keyword evidence="22" id="KW-1185">Reference proteome</keyword>
<dbReference type="RefSeq" id="WP_116480339.1">
    <property type="nucleotide sequence ID" value="NZ_QEKV01000007.1"/>
</dbReference>
<keyword evidence="12 19" id="KW-0472">Membrane</keyword>
<dbReference type="Gene3D" id="1.10.287.3610">
    <property type="match status" value="1"/>
</dbReference>
<keyword evidence="3" id="KW-1003">Cell membrane</keyword>
<evidence type="ECO:0000256" key="2">
    <source>
        <dbReference type="ARBA" id="ARBA00005967"/>
    </source>
</evidence>
<keyword evidence="7 17" id="KW-0547">Nucleotide-binding</keyword>
<keyword evidence="5" id="KW-0808">Transferase</keyword>
<dbReference type="Proteomes" id="UP000245793">
    <property type="component" value="Unassembled WGS sequence"/>
</dbReference>
<feature type="transmembrane region" description="Helical" evidence="19">
    <location>
        <begin position="92"/>
        <end position="112"/>
    </location>
</feature>
<feature type="binding site" evidence="18">
    <location>
        <position position="72"/>
    </location>
    <ligand>
        <name>a divalent metal cation</name>
        <dbReference type="ChEBI" id="CHEBI:60240"/>
    </ligand>
</feature>
<evidence type="ECO:0000256" key="7">
    <source>
        <dbReference type="ARBA" id="ARBA00022741"/>
    </source>
</evidence>
<accession>A0A2U1E2K6</accession>
<evidence type="ECO:0000259" key="20">
    <source>
        <dbReference type="Pfam" id="PF01569"/>
    </source>
</evidence>
<keyword evidence="14" id="KW-1208">Phospholipid metabolism</keyword>
<dbReference type="InterPro" id="IPR036945">
    <property type="entry name" value="DAGK_sf"/>
</dbReference>
<evidence type="ECO:0000256" key="3">
    <source>
        <dbReference type="ARBA" id="ARBA00022475"/>
    </source>
</evidence>
<evidence type="ECO:0000256" key="9">
    <source>
        <dbReference type="ARBA" id="ARBA00022840"/>
    </source>
</evidence>
<feature type="binding site" evidence="17">
    <location>
        <position position="72"/>
    </location>
    <ligand>
        <name>ATP</name>
        <dbReference type="ChEBI" id="CHEBI:30616"/>
    </ligand>
</feature>
<dbReference type="GO" id="GO:0016301">
    <property type="term" value="F:kinase activity"/>
    <property type="evidence" value="ECO:0007669"/>
    <property type="project" value="UniProtKB-KW"/>
</dbReference>
<dbReference type="GO" id="GO:0005524">
    <property type="term" value="F:ATP binding"/>
    <property type="evidence" value="ECO:0007669"/>
    <property type="project" value="UniProtKB-KW"/>
</dbReference>
<evidence type="ECO:0000313" key="21">
    <source>
        <dbReference type="EMBL" id="PVY94062.1"/>
    </source>
</evidence>
<dbReference type="GO" id="GO:0046872">
    <property type="term" value="F:metal ion binding"/>
    <property type="evidence" value="ECO:0007669"/>
    <property type="project" value="UniProtKB-KW"/>
</dbReference>
<feature type="transmembrane region" description="Helical" evidence="19">
    <location>
        <begin position="186"/>
        <end position="203"/>
    </location>
</feature>
<comment type="subcellular location">
    <subcellularLocation>
        <location evidence="1">Cell membrane</location>
        <topology evidence="1">Multi-pass membrane protein</topology>
    </subcellularLocation>
</comment>
<sequence>MKKRSFLKSFNNAANGLVHSFKSEKNMRIHFAVAGIVLIFALIFEFSKLEFIALTGAIVLVLFAELINTSLEYAVDASVGEFHPLIRICKDISAGAVLLTAFYAAFVGYLLFYDRLVPLGNNVLGAIHQSPIHLTFIAFSLTVMLVIALKSKYSKSRGSYFQGGTVSGHAAVSFLLATIVSFNSDSLLVISLAYILAILVAESRVEGKIHKPMDVFYGGLLGIIIGIIIFRLFG</sequence>
<evidence type="ECO:0000256" key="11">
    <source>
        <dbReference type="ARBA" id="ARBA00023098"/>
    </source>
</evidence>
<keyword evidence="18" id="KW-0479">Metal-binding</keyword>
<dbReference type="Pfam" id="PF01569">
    <property type="entry name" value="PAP2"/>
    <property type="match status" value="1"/>
</dbReference>
<comment type="similarity">
    <text evidence="2">Belongs to the bacterial diacylglycerol kinase family.</text>
</comment>
<evidence type="ECO:0000256" key="5">
    <source>
        <dbReference type="ARBA" id="ARBA00022679"/>
    </source>
</evidence>
<keyword evidence="9 17" id="KW-0067">ATP-binding</keyword>
<feature type="transmembrane region" description="Helical" evidence="19">
    <location>
        <begin position="29"/>
        <end position="46"/>
    </location>
</feature>
<feature type="transmembrane region" description="Helical" evidence="19">
    <location>
        <begin position="52"/>
        <end position="71"/>
    </location>
</feature>
<proteinExistence type="inferred from homology"/>
<evidence type="ECO:0000256" key="12">
    <source>
        <dbReference type="ARBA" id="ARBA00023136"/>
    </source>
</evidence>
<dbReference type="AlphaFoldDB" id="A0A2U1E2K6"/>
<dbReference type="InterPro" id="IPR000326">
    <property type="entry name" value="PAP2/HPO"/>
</dbReference>
<keyword evidence="6 19" id="KW-0812">Transmembrane</keyword>
<dbReference type="Gene3D" id="1.20.144.10">
    <property type="entry name" value="Phosphatidic acid phosphatase type 2/haloperoxidase"/>
    <property type="match status" value="1"/>
</dbReference>
<feature type="domain" description="Phosphatidic acid phosphatase type 2/haloperoxidase" evidence="20">
    <location>
        <begin position="162"/>
        <end position="233"/>
    </location>
</feature>
<dbReference type="Pfam" id="PF01219">
    <property type="entry name" value="DAGK_prokar"/>
    <property type="match status" value="1"/>
</dbReference>
<keyword evidence="10 19" id="KW-1133">Transmembrane helix</keyword>
<evidence type="ECO:0000256" key="8">
    <source>
        <dbReference type="ARBA" id="ARBA00022777"/>
    </source>
</evidence>
<evidence type="ECO:0000256" key="6">
    <source>
        <dbReference type="ARBA" id="ARBA00022692"/>
    </source>
</evidence>